<gene>
    <name evidence="1" type="ORF">C900_00892</name>
</gene>
<dbReference type="STRING" id="1237149.C900_00892"/>
<name>L8JV79_9BACT</name>
<dbReference type="Proteomes" id="UP000011135">
    <property type="component" value="Unassembled WGS sequence"/>
</dbReference>
<sequence>MATISEIKSILHKYIVETEDQEILNHVQAYFRSLLQKKGKIIGYTSDGQPLTIEVYKRDIDEARQQIREGKIISQEDLEKESENW</sequence>
<dbReference type="AlphaFoldDB" id="L8JV79"/>
<dbReference type="RefSeq" id="WP_009578594.1">
    <property type="nucleotide sequence ID" value="NZ_AMZN01000014.1"/>
</dbReference>
<reference evidence="1 2" key="1">
    <citation type="submission" date="2012-12" db="EMBL/GenBank/DDBJ databases">
        <title>Genome assembly of Fulvivirga imtechensis AK7.</title>
        <authorList>
            <person name="Nupur N."/>
            <person name="Khatri I."/>
            <person name="Kumar R."/>
            <person name="Subramanian S."/>
            <person name="Pinnaka A."/>
        </authorList>
    </citation>
    <scope>NUCLEOTIDE SEQUENCE [LARGE SCALE GENOMIC DNA]</scope>
    <source>
        <strain evidence="1 2">AK7</strain>
    </source>
</reference>
<comment type="caution">
    <text evidence="1">The sequence shown here is derived from an EMBL/GenBank/DDBJ whole genome shotgun (WGS) entry which is preliminary data.</text>
</comment>
<dbReference type="EMBL" id="AMZN01000014">
    <property type="protein sequence ID" value="ELR72931.1"/>
    <property type="molecule type" value="Genomic_DNA"/>
</dbReference>
<proteinExistence type="predicted"/>
<keyword evidence="2" id="KW-1185">Reference proteome</keyword>
<protein>
    <submittedName>
        <fullName evidence="1">Uncharacterized protein</fullName>
    </submittedName>
</protein>
<accession>L8JV79</accession>
<evidence type="ECO:0000313" key="2">
    <source>
        <dbReference type="Proteomes" id="UP000011135"/>
    </source>
</evidence>
<dbReference type="OrthoDB" id="981796at2"/>
<organism evidence="1 2">
    <name type="scientific">Fulvivirga imtechensis AK7</name>
    <dbReference type="NCBI Taxonomy" id="1237149"/>
    <lineage>
        <taxon>Bacteria</taxon>
        <taxon>Pseudomonadati</taxon>
        <taxon>Bacteroidota</taxon>
        <taxon>Cytophagia</taxon>
        <taxon>Cytophagales</taxon>
        <taxon>Fulvivirgaceae</taxon>
        <taxon>Fulvivirga</taxon>
    </lineage>
</organism>
<evidence type="ECO:0000313" key="1">
    <source>
        <dbReference type="EMBL" id="ELR72931.1"/>
    </source>
</evidence>
<dbReference type="PATRIC" id="fig|1237149.3.peg.1125"/>